<dbReference type="CDD" id="cd00086">
    <property type="entry name" value="homeodomain"/>
    <property type="match status" value="1"/>
</dbReference>
<dbReference type="PANTHER" id="PTHR24331">
    <property type="entry name" value="DBX"/>
    <property type="match status" value="1"/>
</dbReference>
<evidence type="ECO:0000313" key="6">
    <source>
        <dbReference type="Proteomes" id="UP001359485"/>
    </source>
</evidence>
<keyword evidence="2" id="KW-0371">Homeobox</keyword>
<evidence type="ECO:0000256" key="1">
    <source>
        <dbReference type="ARBA" id="ARBA00004123"/>
    </source>
</evidence>
<comment type="caution">
    <text evidence="5">The sequence shown here is derived from an EMBL/GenBank/DDBJ whole genome shotgun (WGS) entry which is preliminary data.</text>
</comment>
<proteinExistence type="predicted"/>
<dbReference type="InterPro" id="IPR051662">
    <property type="entry name" value="H2.0_Homeobox_NeuralPatt"/>
</dbReference>
<keyword evidence="2" id="KW-0539">Nucleus</keyword>
<reference evidence="5 6" key="1">
    <citation type="submission" date="2023-09" db="EMBL/GenBank/DDBJ databases">
        <title>Genomes of two closely related lineages of the louse Polyplax serrata with different host specificities.</title>
        <authorList>
            <person name="Martinu J."/>
            <person name="Tarabai H."/>
            <person name="Stefka J."/>
            <person name="Hypsa V."/>
        </authorList>
    </citation>
    <scope>NUCLEOTIDE SEQUENCE [LARGE SCALE GENOMIC DNA]</scope>
    <source>
        <strain evidence="5">98ZLc_SE</strain>
    </source>
</reference>
<feature type="compositionally biased region" description="Acidic residues" evidence="3">
    <location>
        <begin position="144"/>
        <end position="165"/>
    </location>
</feature>
<accession>A0ABR1B2D6</accession>
<feature type="domain" description="Homeobox" evidence="4">
    <location>
        <begin position="22"/>
        <end position="36"/>
    </location>
</feature>
<feature type="compositionally biased region" description="Polar residues" evidence="3">
    <location>
        <begin position="47"/>
        <end position="60"/>
    </location>
</feature>
<evidence type="ECO:0000259" key="4">
    <source>
        <dbReference type="PROSITE" id="PS50071"/>
    </source>
</evidence>
<dbReference type="EMBL" id="JAWJWF010000004">
    <property type="protein sequence ID" value="KAK6633665.1"/>
    <property type="molecule type" value="Genomic_DNA"/>
</dbReference>
<keyword evidence="2" id="KW-0238">DNA-binding</keyword>
<keyword evidence="6" id="KW-1185">Reference proteome</keyword>
<gene>
    <name evidence="5" type="ORF">RUM44_004272</name>
</gene>
<evidence type="ECO:0000256" key="3">
    <source>
        <dbReference type="SAM" id="MobiDB-lite"/>
    </source>
</evidence>
<evidence type="ECO:0000313" key="5">
    <source>
        <dbReference type="EMBL" id="KAK6633665.1"/>
    </source>
</evidence>
<name>A0ABR1B2D6_POLSC</name>
<feature type="compositionally biased region" description="Polar residues" evidence="3">
    <location>
        <begin position="91"/>
        <end position="107"/>
    </location>
</feature>
<evidence type="ECO:0000256" key="2">
    <source>
        <dbReference type="PROSITE-ProRule" id="PRU00108"/>
    </source>
</evidence>
<feature type="DNA-binding region" description="Homeobox" evidence="2">
    <location>
        <begin position="24"/>
        <end position="37"/>
    </location>
</feature>
<comment type="subcellular location">
    <subcellularLocation>
        <location evidence="1 2">Nucleus</location>
    </subcellularLocation>
</comment>
<dbReference type="PROSITE" id="PS50071">
    <property type="entry name" value="HOMEOBOX_2"/>
    <property type="match status" value="1"/>
</dbReference>
<dbReference type="InterPro" id="IPR001356">
    <property type="entry name" value="HD"/>
</dbReference>
<dbReference type="InterPro" id="IPR009057">
    <property type="entry name" value="Homeodomain-like_sf"/>
</dbReference>
<dbReference type="SUPFAM" id="SSF46689">
    <property type="entry name" value="Homeodomain-like"/>
    <property type="match status" value="1"/>
</dbReference>
<dbReference type="Proteomes" id="UP001359485">
    <property type="component" value="Unassembled WGS sequence"/>
</dbReference>
<dbReference type="Gene3D" id="1.10.10.60">
    <property type="entry name" value="Homeodomain-like"/>
    <property type="match status" value="1"/>
</dbReference>
<protein>
    <recommendedName>
        <fullName evidence="4">Homeobox domain-containing protein</fullName>
    </recommendedName>
</protein>
<sequence length="165" mass="18925">MAYEGAIYGVRHLSRNRNTGTVKIWFQNRRMKWRNSKERELLANGGSRKQTLPNKNNPNPDLSDANSDKPKLNYSDMSPLMSPQPEEDAFMSSSENNHGNGEQTEFTSGGFEQKPEESFPENGNHPSDELDGYNGSNYYKYDYEETDYDESDEEINVIDYDTDGQ</sequence>
<organism evidence="5 6">
    <name type="scientific">Polyplax serrata</name>
    <name type="common">Common mouse louse</name>
    <dbReference type="NCBI Taxonomy" id="468196"/>
    <lineage>
        <taxon>Eukaryota</taxon>
        <taxon>Metazoa</taxon>
        <taxon>Ecdysozoa</taxon>
        <taxon>Arthropoda</taxon>
        <taxon>Hexapoda</taxon>
        <taxon>Insecta</taxon>
        <taxon>Pterygota</taxon>
        <taxon>Neoptera</taxon>
        <taxon>Paraneoptera</taxon>
        <taxon>Psocodea</taxon>
        <taxon>Troctomorpha</taxon>
        <taxon>Phthiraptera</taxon>
        <taxon>Anoplura</taxon>
        <taxon>Polyplacidae</taxon>
        <taxon>Polyplax</taxon>
    </lineage>
</organism>
<dbReference type="PANTHER" id="PTHR24331:SF0">
    <property type="entry name" value="DBX"/>
    <property type="match status" value="1"/>
</dbReference>
<feature type="region of interest" description="Disordered" evidence="3">
    <location>
        <begin position="39"/>
        <end position="165"/>
    </location>
</feature>